<proteinExistence type="inferred from homology"/>
<keyword evidence="3" id="KW-0479">Metal-binding</keyword>
<dbReference type="Pfam" id="PF00702">
    <property type="entry name" value="Hydrolase"/>
    <property type="match status" value="1"/>
</dbReference>
<dbReference type="SFLD" id="SFLDG01129">
    <property type="entry name" value="C1.5:_HAD__Beta-PGM__Phosphata"/>
    <property type="match status" value="1"/>
</dbReference>
<evidence type="ECO:0000256" key="4">
    <source>
        <dbReference type="ARBA" id="ARBA00022842"/>
    </source>
</evidence>
<dbReference type="InterPro" id="IPR006439">
    <property type="entry name" value="HAD-SF_hydro_IA"/>
</dbReference>
<organism evidence="5 6">
    <name type="scientific">Glutamicibacter soli</name>
    <dbReference type="NCBI Taxonomy" id="453836"/>
    <lineage>
        <taxon>Bacteria</taxon>
        <taxon>Bacillati</taxon>
        <taxon>Actinomycetota</taxon>
        <taxon>Actinomycetes</taxon>
        <taxon>Micrococcales</taxon>
        <taxon>Micrococcaceae</taxon>
        <taxon>Glutamicibacter</taxon>
    </lineage>
</organism>
<evidence type="ECO:0000256" key="2">
    <source>
        <dbReference type="ARBA" id="ARBA00006171"/>
    </source>
</evidence>
<dbReference type="InterPro" id="IPR051600">
    <property type="entry name" value="Beta-PGM-like"/>
</dbReference>
<dbReference type="Proteomes" id="UP000252167">
    <property type="component" value="Unassembled WGS sequence"/>
</dbReference>
<evidence type="ECO:0000313" key="6">
    <source>
        <dbReference type="Proteomes" id="UP000252167"/>
    </source>
</evidence>
<keyword evidence="6" id="KW-1185">Reference proteome</keyword>
<sequence length="252" mass="27395">MPAAPVLLLQSAVKHSPRLLIEWESHALQQKFSAVLFDCDGVLVDSELITNSVLRDILRENCWEISMEESIKIFIGKALKDQWEPIYQHTGVRIDDAWLAQFRARRDQALRTQLRPVEGSAQAVAAVASVYGSKIACVTGADRAKVEMQLELTGLDQYFGDRVFSGMEFPRSKPAPDVYLAAATALGIDPREALVIEDTATGVTAGVGAGATVYGYSSGGPTSTDPESLRQAGASRIFTHMDQLAELAIEVE</sequence>
<comment type="caution">
    <text evidence="5">The sequence shown here is derived from an EMBL/GenBank/DDBJ whole genome shotgun (WGS) entry which is preliminary data.</text>
</comment>
<protein>
    <submittedName>
        <fullName evidence="5">HAD family phosphatase</fullName>
    </submittedName>
</protein>
<dbReference type="GO" id="GO:0003824">
    <property type="term" value="F:catalytic activity"/>
    <property type="evidence" value="ECO:0007669"/>
    <property type="project" value="UniProtKB-ARBA"/>
</dbReference>
<comment type="similarity">
    <text evidence="2">Belongs to the HAD-like hydrolase superfamily. CbbY/CbbZ/Gph/YieH family.</text>
</comment>
<reference evidence="5 6" key="1">
    <citation type="submission" date="2018-01" db="EMBL/GenBank/DDBJ databases">
        <title>Glutamicibacter soli strain NHPC-3 Whole genome sequence and assembly.</title>
        <authorList>
            <person name="Choudhury P."/>
            <person name="Gupta D."/>
            <person name="Sengupta K."/>
            <person name="Jawed A."/>
            <person name="Sultana N."/>
            <person name="Saha P."/>
        </authorList>
    </citation>
    <scope>NUCLEOTIDE SEQUENCE [LARGE SCALE GENOMIC DNA]</scope>
    <source>
        <strain evidence="5 6">NHPC-3</strain>
    </source>
</reference>
<name>A0A365YKJ0_9MICC</name>
<dbReference type="PANTHER" id="PTHR46193">
    <property type="entry name" value="6-PHOSPHOGLUCONATE PHOSPHATASE"/>
    <property type="match status" value="1"/>
</dbReference>
<dbReference type="EMBL" id="POAF01000002">
    <property type="protein sequence ID" value="RBM02780.1"/>
    <property type="molecule type" value="Genomic_DNA"/>
</dbReference>
<dbReference type="PANTHER" id="PTHR46193:SF10">
    <property type="entry name" value="6-PHOSPHOGLUCONATE PHOSPHATASE"/>
    <property type="match status" value="1"/>
</dbReference>
<evidence type="ECO:0000256" key="3">
    <source>
        <dbReference type="ARBA" id="ARBA00022723"/>
    </source>
</evidence>
<dbReference type="SFLD" id="SFLDS00003">
    <property type="entry name" value="Haloacid_Dehalogenase"/>
    <property type="match status" value="1"/>
</dbReference>
<evidence type="ECO:0000313" key="5">
    <source>
        <dbReference type="EMBL" id="RBM02780.1"/>
    </source>
</evidence>
<gene>
    <name evidence="5" type="ORF">C1H84_04955</name>
</gene>
<dbReference type="InterPro" id="IPR023214">
    <property type="entry name" value="HAD_sf"/>
</dbReference>
<keyword evidence="4" id="KW-0460">Magnesium</keyword>
<dbReference type="SUPFAM" id="SSF56784">
    <property type="entry name" value="HAD-like"/>
    <property type="match status" value="1"/>
</dbReference>
<dbReference type="Gene3D" id="3.40.50.1000">
    <property type="entry name" value="HAD superfamily/HAD-like"/>
    <property type="match status" value="1"/>
</dbReference>
<dbReference type="NCBIfam" id="TIGR01509">
    <property type="entry name" value="HAD-SF-IA-v3"/>
    <property type="match status" value="1"/>
</dbReference>
<evidence type="ECO:0000256" key="1">
    <source>
        <dbReference type="ARBA" id="ARBA00001946"/>
    </source>
</evidence>
<comment type="cofactor">
    <cofactor evidence="1">
        <name>Mg(2+)</name>
        <dbReference type="ChEBI" id="CHEBI:18420"/>
    </cofactor>
</comment>
<accession>A0A365YKJ0</accession>
<dbReference type="InterPro" id="IPR023198">
    <property type="entry name" value="PGP-like_dom2"/>
</dbReference>
<dbReference type="GO" id="GO:0046872">
    <property type="term" value="F:metal ion binding"/>
    <property type="evidence" value="ECO:0007669"/>
    <property type="project" value="UniProtKB-KW"/>
</dbReference>
<dbReference type="Gene3D" id="1.10.150.240">
    <property type="entry name" value="Putative phosphatase, domain 2"/>
    <property type="match status" value="1"/>
</dbReference>
<dbReference type="InterPro" id="IPR036412">
    <property type="entry name" value="HAD-like_sf"/>
</dbReference>
<dbReference type="AlphaFoldDB" id="A0A365YKJ0"/>